<reference evidence="3 4" key="1">
    <citation type="submission" date="2019-06" db="EMBL/GenBank/DDBJ databases">
        <title>Pseudomonas bimorpha sp. nov. isolated from bovine raw milk and skim milk concentrate.</title>
        <authorList>
            <person name="Hofmann K."/>
            <person name="Huptas C."/>
            <person name="Doll E."/>
            <person name="Scherer S."/>
            <person name="Wenning M."/>
        </authorList>
    </citation>
    <scope>NUCLEOTIDE SEQUENCE [LARGE SCALE GENOMIC DNA]</scope>
    <source>
        <strain evidence="1 4">DSM 108989</strain>
        <strain evidence="2 3">DSM 108990</strain>
    </source>
</reference>
<accession>A0A5C5Q671</accession>
<dbReference type="EMBL" id="VFIP01000008">
    <property type="protein sequence ID" value="TWR97984.1"/>
    <property type="molecule type" value="Genomic_DNA"/>
</dbReference>
<dbReference type="OrthoDB" id="5298746at2"/>
<comment type="caution">
    <text evidence="2">The sequence shown here is derived from an EMBL/GenBank/DDBJ whole genome shotgun (WGS) entry which is preliminary data.</text>
</comment>
<evidence type="ECO:0000313" key="4">
    <source>
        <dbReference type="Proteomes" id="UP000318428"/>
    </source>
</evidence>
<keyword evidence="4" id="KW-1185">Reference proteome</keyword>
<name>A0A5C5Q671_9PSED</name>
<dbReference type="RefSeq" id="WP_146384335.1">
    <property type="nucleotide sequence ID" value="NZ_VFIO01000001.1"/>
</dbReference>
<dbReference type="EMBL" id="VFIO01000001">
    <property type="protein sequence ID" value="TWR93138.1"/>
    <property type="molecule type" value="Genomic_DNA"/>
</dbReference>
<proteinExistence type="predicted"/>
<gene>
    <name evidence="2" type="ORF">FJD37_06360</name>
    <name evidence="1" type="ORF">FJD38_05900</name>
</gene>
<dbReference type="AlphaFoldDB" id="A0A5C5Q671"/>
<organism evidence="2 3">
    <name type="scientific">Pseudomonas saxonica</name>
    <dbReference type="NCBI Taxonomy" id="2600598"/>
    <lineage>
        <taxon>Bacteria</taxon>
        <taxon>Pseudomonadati</taxon>
        <taxon>Pseudomonadota</taxon>
        <taxon>Gammaproteobacteria</taxon>
        <taxon>Pseudomonadales</taxon>
        <taxon>Pseudomonadaceae</taxon>
        <taxon>Pseudomonas</taxon>
    </lineage>
</organism>
<dbReference type="Proteomes" id="UP000318428">
    <property type="component" value="Unassembled WGS sequence"/>
</dbReference>
<evidence type="ECO:0000313" key="1">
    <source>
        <dbReference type="EMBL" id="TWR93138.1"/>
    </source>
</evidence>
<evidence type="ECO:0000313" key="2">
    <source>
        <dbReference type="EMBL" id="TWR97984.1"/>
    </source>
</evidence>
<sequence length="180" mass="19413">MTSLSRHQAGMALLVCLTFLLMLSVLGVSALQSAGQQQKIAGSVLFAHQSLQAAETALRRGELQVQAQWPRLIECASAAQCIPPQEARTRDSPGVDPVSRVIWERTPDGFFGIQSLGQGVMPANLPGITVGQFYRVTGIGLRGLSRTVLESVVVSYQQVGAAPGQAQGLLFKRVMWRQIQ</sequence>
<dbReference type="Proteomes" id="UP000317901">
    <property type="component" value="Unassembled WGS sequence"/>
</dbReference>
<evidence type="ECO:0000313" key="3">
    <source>
        <dbReference type="Proteomes" id="UP000317901"/>
    </source>
</evidence>
<protein>
    <submittedName>
        <fullName evidence="2">Pilus assembly protein PilX</fullName>
    </submittedName>
</protein>